<comment type="function">
    <text evidence="9">Involved in targeting and insertion of nascent membrane proteins into the cytoplasmic membrane. Binds to the hydrophobic signal sequence of the ribosome-nascent chain (RNC) as it emerges from the ribosomes. The SRP-RNC complex is then targeted to the cytoplasmic membrane where it interacts with the SRP receptor FtsY.</text>
</comment>
<evidence type="ECO:0000256" key="5">
    <source>
        <dbReference type="ARBA" id="ARBA00023134"/>
    </source>
</evidence>
<feature type="binding site" evidence="9">
    <location>
        <begin position="253"/>
        <end position="256"/>
    </location>
    <ligand>
        <name>GTP</name>
        <dbReference type="ChEBI" id="CHEBI:37565"/>
    </ligand>
</feature>
<evidence type="ECO:0000256" key="9">
    <source>
        <dbReference type="HAMAP-Rule" id="MF_00306"/>
    </source>
</evidence>
<dbReference type="InterPro" id="IPR000897">
    <property type="entry name" value="SRP54_GTPase_dom"/>
</dbReference>
<keyword evidence="2 9" id="KW-0547">Nucleotide-binding</keyword>
<dbReference type="Gene3D" id="1.10.260.30">
    <property type="entry name" value="Signal recognition particle, SRP54 subunit, M-domain"/>
    <property type="match status" value="1"/>
</dbReference>
<protein>
    <recommendedName>
        <fullName evidence="9">Signal recognition particle protein</fullName>
        <ecNumber evidence="9">3.6.5.4</ecNumber>
    </recommendedName>
    <alternativeName>
        <fullName evidence="9">Fifty-four homolog</fullName>
    </alternativeName>
</protein>
<evidence type="ECO:0000256" key="6">
    <source>
        <dbReference type="ARBA" id="ARBA00023135"/>
    </source>
</evidence>
<evidence type="ECO:0000256" key="4">
    <source>
        <dbReference type="ARBA" id="ARBA00022884"/>
    </source>
</evidence>
<dbReference type="SMART" id="SM00962">
    <property type="entry name" value="SRP54"/>
    <property type="match status" value="1"/>
</dbReference>
<dbReference type="InterPro" id="IPR036891">
    <property type="entry name" value="Signal_recog_part_SRP54_M_sf"/>
</dbReference>
<dbReference type="Gene3D" id="1.20.120.140">
    <property type="entry name" value="Signal recognition particle SRP54, nucleotide-binding domain"/>
    <property type="match status" value="1"/>
</dbReference>
<dbReference type="SMART" id="SM00382">
    <property type="entry name" value="AAA"/>
    <property type="match status" value="1"/>
</dbReference>
<evidence type="ECO:0000256" key="3">
    <source>
        <dbReference type="ARBA" id="ARBA00022801"/>
    </source>
</evidence>
<keyword evidence="12" id="KW-1185">Reference proteome</keyword>
<comment type="subcellular location">
    <subcellularLocation>
        <location evidence="9">Cytoplasm</location>
    </subcellularLocation>
    <text evidence="9">The SRP-RNC complex is targeted to the cytoplasmic membrane.</text>
</comment>
<dbReference type="InterPro" id="IPR004125">
    <property type="entry name" value="Signal_recog_particle_SRP54_M"/>
</dbReference>
<evidence type="ECO:0000313" key="11">
    <source>
        <dbReference type="EMBL" id="UWZ81977.1"/>
    </source>
</evidence>
<keyword evidence="4 9" id="KW-0694">RNA-binding</keyword>
<dbReference type="GO" id="GO:0008312">
    <property type="term" value="F:7S RNA binding"/>
    <property type="evidence" value="ECO:0007669"/>
    <property type="project" value="InterPro"/>
</dbReference>
<dbReference type="Pfam" id="PF02978">
    <property type="entry name" value="SRP_SPB"/>
    <property type="match status" value="1"/>
</dbReference>
<gene>
    <name evidence="9 11" type="primary">ffh</name>
    <name evidence="11" type="ORF">MOP44_15500</name>
</gene>
<dbReference type="GO" id="GO:0006614">
    <property type="term" value="P:SRP-dependent cotranslational protein targeting to membrane"/>
    <property type="evidence" value="ECO:0007669"/>
    <property type="project" value="InterPro"/>
</dbReference>
<dbReference type="PANTHER" id="PTHR11564">
    <property type="entry name" value="SIGNAL RECOGNITION PARTICLE 54K PROTEIN SRP54"/>
    <property type="match status" value="1"/>
</dbReference>
<dbReference type="SUPFAM" id="SSF47446">
    <property type="entry name" value="Signal peptide-binding domain"/>
    <property type="match status" value="1"/>
</dbReference>
<evidence type="ECO:0000256" key="8">
    <source>
        <dbReference type="ARBA" id="ARBA00048027"/>
    </source>
</evidence>
<dbReference type="RefSeq" id="WP_260790973.1">
    <property type="nucleotide sequence ID" value="NZ_CP093313.1"/>
</dbReference>
<dbReference type="InterPro" id="IPR003593">
    <property type="entry name" value="AAA+_ATPase"/>
</dbReference>
<organism evidence="11 12">
    <name type="scientific">Occallatibacter riparius</name>
    <dbReference type="NCBI Taxonomy" id="1002689"/>
    <lineage>
        <taxon>Bacteria</taxon>
        <taxon>Pseudomonadati</taxon>
        <taxon>Acidobacteriota</taxon>
        <taxon>Terriglobia</taxon>
        <taxon>Terriglobales</taxon>
        <taxon>Acidobacteriaceae</taxon>
        <taxon>Occallatibacter</taxon>
    </lineage>
</organism>
<dbReference type="HAMAP" id="MF_00306">
    <property type="entry name" value="SRP54"/>
    <property type="match status" value="1"/>
</dbReference>
<evidence type="ECO:0000256" key="1">
    <source>
        <dbReference type="ARBA" id="ARBA00005450"/>
    </source>
</evidence>
<feature type="binding site" evidence="9">
    <location>
        <begin position="107"/>
        <end position="114"/>
    </location>
    <ligand>
        <name>GTP</name>
        <dbReference type="ChEBI" id="CHEBI:37565"/>
    </ligand>
</feature>
<name>A0A9J7BHI8_9BACT</name>
<evidence type="ECO:0000259" key="10">
    <source>
        <dbReference type="PROSITE" id="PS00300"/>
    </source>
</evidence>
<dbReference type="GO" id="GO:0003924">
    <property type="term" value="F:GTPase activity"/>
    <property type="evidence" value="ECO:0007669"/>
    <property type="project" value="UniProtKB-UniRule"/>
</dbReference>
<sequence length="463" mass="51023">MFENLTEKLQRAFKHLRGQGTLTEENIQEAMREIRVALLEADVNLNVVKELIDHIRDKAVGAEVMTALSPSEQVIKIVRDELIALLGKDTARFKFAPQPPTVILMAGLQGSGKTTTTGKLAAWLKKGGHRPILVSVDVYRPAAREQLKVVAKSIDAKIYEGDLKGEQPGSKLVERLANEARREARNFGFDTLIVDTAGRLHVDEELMTEMEQLKKLLNPQEILFVADAMTGQDAVNSAQDFHKRLGLTGVVLTKMDGDARGGAALSIRHVTGQPIKFIGTGEKPDAFEPFHPDRIVGRILGMGDILSLVEKAEATLDKKKSEEFAKKALLGDGFTLEDFRDQLKQIKKLGSMESILKMLPSVGPFAGMQQAASQVDEKQFVRLEAMINSMTPHERRNHDIISGSRRKRIAAGSGTSVQEVNQLLRQYAQMAKMFKSMGKGGLAKQMMRGGMGALGMGRQKFGR</sequence>
<keyword evidence="6 9" id="KW-0733">Signal recognition particle</keyword>
<feature type="domain" description="SRP54-type proteins GTP-binding" evidence="10">
    <location>
        <begin position="274"/>
        <end position="287"/>
    </location>
</feature>
<keyword evidence="7 9" id="KW-0687">Ribonucleoprotein</keyword>
<dbReference type="KEGG" id="orp:MOP44_15500"/>
<dbReference type="InterPro" id="IPR042101">
    <property type="entry name" value="SRP54_N_sf"/>
</dbReference>
<comment type="subunit">
    <text evidence="9">Part of the signal recognition particle protein translocation system, which is composed of SRP and FtsY.</text>
</comment>
<dbReference type="EC" id="3.6.5.4" evidence="9"/>
<feature type="binding site" evidence="9">
    <location>
        <begin position="195"/>
        <end position="199"/>
    </location>
    <ligand>
        <name>GTP</name>
        <dbReference type="ChEBI" id="CHEBI:37565"/>
    </ligand>
</feature>
<evidence type="ECO:0000256" key="7">
    <source>
        <dbReference type="ARBA" id="ARBA00023274"/>
    </source>
</evidence>
<dbReference type="InterPro" id="IPR004780">
    <property type="entry name" value="SRP"/>
</dbReference>
<dbReference type="EMBL" id="CP093313">
    <property type="protein sequence ID" value="UWZ81977.1"/>
    <property type="molecule type" value="Genomic_DNA"/>
</dbReference>
<dbReference type="NCBIfam" id="TIGR00959">
    <property type="entry name" value="ffh"/>
    <property type="match status" value="1"/>
</dbReference>
<evidence type="ECO:0000256" key="2">
    <source>
        <dbReference type="ARBA" id="ARBA00022741"/>
    </source>
</evidence>
<dbReference type="Proteomes" id="UP001059380">
    <property type="component" value="Chromosome"/>
</dbReference>
<dbReference type="SMART" id="SM00963">
    <property type="entry name" value="SRP54_N"/>
    <property type="match status" value="1"/>
</dbReference>
<dbReference type="PROSITE" id="PS00300">
    <property type="entry name" value="SRP54"/>
    <property type="match status" value="1"/>
</dbReference>
<dbReference type="GO" id="GO:0048500">
    <property type="term" value="C:signal recognition particle"/>
    <property type="evidence" value="ECO:0007669"/>
    <property type="project" value="UniProtKB-UniRule"/>
</dbReference>
<keyword evidence="5 9" id="KW-0342">GTP-binding</keyword>
<dbReference type="SUPFAM" id="SSF52540">
    <property type="entry name" value="P-loop containing nucleoside triphosphate hydrolases"/>
    <property type="match status" value="1"/>
</dbReference>
<dbReference type="Pfam" id="PF02881">
    <property type="entry name" value="SRP54_N"/>
    <property type="match status" value="1"/>
</dbReference>
<evidence type="ECO:0000313" key="12">
    <source>
        <dbReference type="Proteomes" id="UP001059380"/>
    </source>
</evidence>
<comment type="catalytic activity">
    <reaction evidence="8 9">
        <text>GTP + H2O = GDP + phosphate + H(+)</text>
        <dbReference type="Rhea" id="RHEA:19669"/>
        <dbReference type="ChEBI" id="CHEBI:15377"/>
        <dbReference type="ChEBI" id="CHEBI:15378"/>
        <dbReference type="ChEBI" id="CHEBI:37565"/>
        <dbReference type="ChEBI" id="CHEBI:43474"/>
        <dbReference type="ChEBI" id="CHEBI:58189"/>
        <dbReference type="EC" id="3.6.5.4"/>
    </reaction>
</comment>
<dbReference type="InterPro" id="IPR013822">
    <property type="entry name" value="Signal_recog_particl_SRP54_hlx"/>
</dbReference>
<proteinExistence type="inferred from homology"/>
<comment type="similarity">
    <text evidence="1 9">Belongs to the GTP-binding SRP family. SRP54 subfamily.</text>
</comment>
<dbReference type="PANTHER" id="PTHR11564:SF5">
    <property type="entry name" value="SIGNAL RECOGNITION PARTICLE SUBUNIT SRP54"/>
    <property type="match status" value="1"/>
</dbReference>
<dbReference type="InterPro" id="IPR022941">
    <property type="entry name" value="SRP54"/>
</dbReference>
<accession>A0A9J7BHI8</accession>
<comment type="domain">
    <text evidence="9">Composed of three domains: the N-terminal N domain, which is responsible for interactions with the ribosome, the central G domain, which binds GTP, and the C-terminal M domain, which binds the RNA and the signal sequence of the RNC.</text>
</comment>
<keyword evidence="9" id="KW-0963">Cytoplasm</keyword>
<reference evidence="11" key="1">
    <citation type="submission" date="2021-04" db="EMBL/GenBank/DDBJ databases">
        <title>Phylogenetic analysis of Acidobacteriaceae.</title>
        <authorList>
            <person name="Qiu L."/>
            <person name="Zhang Q."/>
        </authorList>
    </citation>
    <scope>NUCLEOTIDE SEQUENCE</scope>
    <source>
        <strain evidence="11">DSM 25168</strain>
    </source>
</reference>
<dbReference type="Gene3D" id="3.40.50.300">
    <property type="entry name" value="P-loop containing nucleotide triphosphate hydrolases"/>
    <property type="match status" value="1"/>
</dbReference>
<keyword evidence="3 9" id="KW-0378">Hydrolase</keyword>
<dbReference type="CDD" id="cd18539">
    <property type="entry name" value="SRP_G"/>
    <property type="match status" value="1"/>
</dbReference>
<dbReference type="InterPro" id="IPR027417">
    <property type="entry name" value="P-loop_NTPase"/>
</dbReference>
<dbReference type="Pfam" id="PF00448">
    <property type="entry name" value="SRP54"/>
    <property type="match status" value="1"/>
</dbReference>
<dbReference type="AlphaFoldDB" id="A0A9J7BHI8"/>
<dbReference type="GO" id="GO:0005525">
    <property type="term" value="F:GTP binding"/>
    <property type="evidence" value="ECO:0007669"/>
    <property type="project" value="UniProtKB-UniRule"/>
</dbReference>